<keyword evidence="9" id="KW-0732">Signal</keyword>
<dbReference type="GO" id="GO:0005886">
    <property type="term" value="C:plasma membrane"/>
    <property type="evidence" value="ECO:0007669"/>
    <property type="project" value="UniProtKB-SubCell"/>
</dbReference>
<sequence length="397" mass="43844">MTRSLRFLYTFLFLAILLVLGLWSLRSFIGFSTSKETTVLNGHWTKAVETHYDEEFPIKRLGTNLWAALDYKVFNEGRPGVILGKDQWLYTDEEFDAVANGEQNEADNLAIIEGVRDTLKKQGTQLVLAIVPAKTRLYPEHVGDNKPAALHTDLYQQFHAKVSQAGIVAPDLLAPLQSAKDKGQVFLRTDTHWTPMGAEVVAQQLGEVIAKETPLSGDPQTFVTEAKSSAPYKGDLTNFLPLDPLFSNLLPKPDDLQQRSTNPAQAEGESGDALFADNSVAVGLVGTSYSANPNWNFAGALKQALHSDVVNYAEDGHGPILPMLKYLQTDAFKSSPPQVLIWEFPERYLPAHNDLTEFDPQWIAELKKARDPQQNLAQTASISGSNTPSETPNRAQN</sequence>
<evidence type="ECO:0000256" key="2">
    <source>
        <dbReference type="ARBA" id="ARBA00004587"/>
    </source>
</evidence>
<dbReference type="RefSeq" id="WP_074753698.1">
    <property type="nucleotide sequence ID" value="NZ_FNCO01000008.1"/>
</dbReference>
<evidence type="ECO:0000313" key="18">
    <source>
        <dbReference type="Proteomes" id="UP000182894"/>
    </source>
</evidence>
<keyword evidence="7" id="KW-0997">Cell inner membrane</keyword>
<evidence type="ECO:0000256" key="10">
    <source>
        <dbReference type="ARBA" id="ARBA00022764"/>
    </source>
</evidence>
<keyword evidence="13" id="KW-0012">Acyltransferase</keyword>
<keyword evidence="12" id="KW-0472">Membrane</keyword>
<dbReference type="InterPro" id="IPR031811">
    <property type="entry name" value="ALGX/ALGJ_SGNH-like"/>
</dbReference>
<gene>
    <name evidence="17" type="ORF">SAMN05216605_108156</name>
</gene>
<evidence type="ECO:0000256" key="3">
    <source>
        <dbReference type="ARBA" id="ARBA00005182"/>
    </source>
</evidence>
<evidence type="ECO:0000313" key="17">
    <source>
        <dbReference type="EMBL" id="SDH79437.1"/>
    </source>
</evidence>
<reference evidence="18" key="1">
    <citation type="submission" date="2016-10" db="EMBL/GenBank/DDBJ databases">
        <authorList>
            <person name="Varghese N."/>
            <person name="Submissions S."/>
        </authorList>
    </citation>
    <scope>NUCLEOTIDE SEQUENCE [LARGE SCALE GENOMIC DNA]</scope>
    <source>
        <strain evidence="18">ATCC 700689</strain>
    </source>
</reference>
<evidence type="ECO:0000256" key="1">
    <source>
        <dbReference type="ARBA" id="ARBA00004418"/>
    </source>
</evidence>
<accession>A0A1G8FBC2</accession>
<feature type="region of interest" description="Disordered" evidence="15">
    <location>
        <begin position="369"/>
        <end position="397"/>
    </location>
</feature>
<dbReference type="GO" id="GO:0042121">
    <property type="term" value="P:alginic acid biosynthetic process"/>
    <property type="evidence" value="ECO:0007669"/>
    <property type="project" value="UniProtKB-UniPathway"/>
</dbReference>
<dbReference type="GO" id="GO:0042597">
    <property type="term" value="C:periplasmic space"/>
    <property type="evidence" value="ECO:0007669"/>
    <property type="project" value="UniProtKB-SubCell"/>
</dbReference>
<dbReference type="Proteomes" id="UP000182894">
    <property type="component" value="Unassembled WGS sequence"/>
</dbReference>
<dbReference type="SUPFAM" id="SSF52266">
    <property type="entry name" value="SGNH hydrolase"/>
    <property type="match status" value="1"/>
</dbReference>
<dbReference type="GO" id="GO:0016746">
    <property type="term" value="F:acyltransferase activity"/>
    <property type="evidence" value="ECO:0007669"/>
    <property type="project" value="UniProtKB-KW"/>
</dbReference>
<keyword evidence="6" id="KW-1003">Cell membrane</keyword>
<evidence type="ECO:0000256" key="11">
    <source>
        <dbReference type="ARBA" id="ARBA00022841"/>
    </source>
</evidence>
<evidence type="ECO:0000256" key="6">
    <source>
        <dbReference type="ARBA" id="ARBA00022475"/>
    </source>
</evidence>
<evidence type="ECO:0000256" key="14">
    <source>
        <dbReference type="ARBA" id="ARBA00031031"/>
    </source>
</evidence>
<dbReference type="InterPro" id="IPR034657">
    <property type="entry name" value="AlgJ"/>
</dbReference>
<evidence type="ECO:0000256" key="8">
    <source>
        <dbReference type="ARBA" id="ARBA00022679"/>
    </source>
</evidence>
<dbReference type="UniPathway" id="UPA00286"/>
<dbReference type="Pfam" id="PF16822">
    <property type="entry name" value="ALGX"/>
    <property type="match status" value="1"/>
</dbReference>
<evidence type="ECO:0000256" key="12">
    <source>
        <dbReference type="ARBA" id="ARBA00023136"/>
    </source>
</evidence>
<evidence type="ECO:0000256" key="9">
    <source>
        <dbReference type="ARBA" id="ARBA00022729"/>
    </source>
</evidence>
<evidence type="ECO:0000256" key="7">
    <source>
        <dbReference type="ARBA" id="ARBA00022519"/>
    </source>
</evidence>
<organism evidence="17 18">
    <name type="scientific">Pseudomonas abietaniphila</name>
    <dbReference type="NCBI Taxonomy" id="89065"/>
    <lineage>
        <taxon>Bacteria</taxon>
        <taxon>Pseudomonadati</taxon>
        <taxon>Pseudomonadota</taxon>
        <taxon>Gammaproteobacteria</taxon>
        <taxon>Pseudomonadales</taxon>
        <taxon>Pseudomonadaceae</taxon>
        <taxon>Pseudomonas</taxon>
    </lineage>
</organism>
<protein>
    <recommendedName>
        <fullName evidence="5">Probable alginate O-acetylase AlgJ</fullName>
    </recommendedName>
    <alternativeName>
        <fullName evidence="14">Alginate biosynthesis protein AlgJ</fullName>
    </alternativeName>
</protein>
<keyword evidence="10" id="KW-0574">Periplasm</keyword>
<comment type="subcellular location">
    <subcellularLocation>
        <location evidence="2">Cell inner membrane</location>
        <topology evidence="2">Peripheral membrane protein</topology>
        <orientation evidence="2">Periplasmic side</orientation>
    </subcellularLocation>
    <subcellularLocation>
        <location evidence="1">Periplasm</location>
    </subcellularLocation>
</comment>
<dbReference type="OrthoDB" id="9760774at2"/>
<name>A0A1G8FBC2_9PSED</name>
<comment type="pathway">
    <text evidence="3">Glycan biosynthesis; alginate biosynthesis.</text>
</comment>
<dbReference type="EMBL" id="FNCO01000008">
    <property type="protein sequence ID" value="SDH79437.1"/>
    <property type="molecule type" value="Genomic_DNA"/>
</dbReference>
<evidence type="ECO:0000256" key="13">
    <source>
        <dbReference type="ARBA" id="ARBA00023315"/>
    </source>
</evidence>
<dbReference type="STRING" id="89065.SAMN05216605_108156"/>
<dbReference type="CDD" id="cd14442">
    <property type="entry name" value="AlgJ_like"/>
    <property type="match status" value="1"/>
</dbReference>
<evidence type="ECO:0000256" key="15">
    <source>
        <dbReference type="SAM" id="MobiDB-lite"/>
    </source>
</evidence>
<keyword evidence="18" id="KW-1185">Reference proteome</keyword>
<evidence type="ECO:0000256" key="5">
    <source>
        <dbReference type="ARBA" id="ARBA00016086"/>
    </source>
</evidence>
<dbReference type="AlphaFoldDB" id="A0A1G8FBC2"/>
<evidence type="ECO:0000256" key="4">
    <source>
        <dbReference type="ARBA" id="ARBA00006038"/>
    </source>
</evidence>
<feature type="domain" description="AlgX/AlgJ SGNH hydrolase-like" evidence="16">
    <location>
        <begin position="81"/>
        <end position="346"/>
    </location>
</feature>
<evidence type="ECO:0000259" key="16">
    <source>
        <dbReference type="Pfam" id="PF16822"/>
    </source>
</evidence>
<keyword evidence="11" id="KW-0016">Alginate biosynthesis</keyword>
<keyword evidence="8 17" id="KW-0808">Transferase</keyword>
<feature type="compositionally biased region" description="Polar residues" evidence="15">
    <location>
        <begin position="372"/>
        <end position="397"/>
    </location>
</feature>
<comment type="similarity">
    <text evidence="4">Belongs to the AlgJ family.</text>
</comment>
<proteinExistence type="inferred from homology"/>